<reference evidence="3" key="1">
    <citation type="journal article" date="2006" name="PLoS Biol.">
        <title>Macronuclear genome sequence of the ciliate Tetrahymena thermophila, a model eukaryote.</title>
        <authorList>
            <person name="Eisen J.A."/>
            <person name="Coyne R.S."/>
            <person name="Wu M."/>
            <person name="Wu D."/>
            <person name="Thiagarajan M."/>
            <person name="Wortman J.R."/>
            <person name="Badger J.H."/>
            <person name="Ren Q."/>
            <person name="Amedeo P."/>
            <person name="Jones K.M."/>
            <person name="Tallon L.J."/>
            <person name="Delcher A.L."/>
            <person name="Salzberg S.L."/>
            <person name="Silva J.C."/>
            <person name="Haas B.J."/>
            <person name="Majoros W.H."/>
            <person name="Farzad M."/>
            <person name="Carlton J.M."/>
            <person name="Smith R.K. Jr."/>
            <person name="Garg J."/>
            <person name="Pearlman R.E."/>
            <person name="Karrer K.M."/>
            <person name="Sun L."/>
            <person name="Manning G."/>
            <person name="Elde N.C."/>
            <person name="Turkewitz A.P."/>
            <person name="Asai D.J."/>
            <person name="Wilkes D.E."/>
            <person name="Wang Y."/>
            <person name="Cai H."/>
            <person name="Collins K."/>
            <person name="Stewart B.A."/>
            <person name="Lee S.R."/>
            <person name="Wilamowska K."/>
            <person name="Weinberg Z."/>
            <person name="Ruzzo W.L."/>
            <person name="Wloga D."/>
            <person name="Gaertig J."/>
            <person name="Frankel J."/>
            <person name="Tsao C.-C."/>
            <person name="Gorovsky M.A."/>
            <person name="Keeling P.J."/>
            <person name="Waller R.F."/>
            <person name="Patron N.J."/>
            <person name="Cherry J.M."/>
            <person name="Stover N.A."/>
            <person name="Krieger C.J."/>
            <person name="del Toro C."/>
            <person name="Ryder H.F."/>
            <person name="Williamson S.C."/>
            <person name="Barbeau R.A."/>
            <person name="Hamilton E.P."/>
            <person name="Orias E."/>
        </authorList>
    </citation>
    <scope>NUCLEOTIDE SEQUENCE [LARGE SCALE GENOMIC DNA]</scope>
    <source>
        <strain evidence="3">SB210</strain>
    </source>
</reference>
<gene>
    <name evidence="2" type="ORF">TTHERM_00550849</name>
</gene>
<dbReference type="SUPFAM" id="SSF53649">
    <property type="entry name" value="Alkaline phosphatase-like"/>
    <property type="match status" value="1"/>
</dbReference>
<feature type="transmembrane region" description="Helical" evidence="1">
    <location>
        <begin position="122"/>
        <end position="142"/>
    </location>
</feature>
<dbReference type="HOGENOM" id="CLU_391063_0_0_1"/>
<feature type="transmembrane region" description="Helical" evidence="1">
    <location>
        <begin position="210"/>
        <end position="229"/>
    </location>
</feature>
<name>A4VEM8_TETTS</name>
<keyword evidence="1" id="KW-0812">Transmembrane</keyword>
<feature type="transmembrane region" description="Helical" evidence="1">
    <location>
        <begin position="149"/>
        <end position="167"/>
    </location>
</feature>
<dbReference type="STRING" id="312017.A4VEM8"/>
<dbReference type="PANTHER" id="PTHR10974:SF1">
    <property type="entry name" value="FI08016P-RELATED"/>
    <property type="match status" value="1"/>
</dbReference>
<evidence type="ECO:0000256" key="1">
    <source>
        <dbReference type="SAM" id="Phobius"/>
    </source>
</evidence>
<dbReference type="AlphaFoldDB" id="A4VEM8"/>
<dbReference type="GeneID" id="7834467"/>
<organism evidence="2 3">
    <name type="scientific">Tetrahymena thermophila (strain SB210)</name>
    <dbReference type="NCBI Taxonomy" id="312017"/>
    <lineage>
        <taxon>Eukaryota</taxon>
        <taxon>Sar</taxon>
        <taxon>Alveolata</taxon>
        <taxon>Ciliophora</taxon>
        <taxon>Intramacronucleata</taxon>
        <taxon>Oligohymenophorea</taxon>
        <taxon>Hymenostomatida</taxon>
        <taxon>Tetrahymenina</taxon>
        <taxon>Tetrahymenidae</taxon>
        <taxon>Tetrahymena</taxon>
    </lineage>
</organism>
<sequence length="720" mass="84103">MSKSLEDNDQIALQLVDVKKCNQQKNQVDESQYIQVPENEQGGDQIILISKGYDDQDQGIYFQIKKVYRTAQDFLKMYSKQTVGFISIILSILVLASYFSLKERCPYESDHTCLKEFIFPKLFVWISKVLFNSLATVIQFHFLVSKSTYTLIPAFGFLQSMYLFIFNDNTINLQYYMGGINAIHIIILFFLLLIYALIRVWVACFKKYKWICFFGNILLILTVIIIFYYQSIAHGCDYWTQGINGQIEREQSSCNIIVPKLCWYKITHQWQDLSLLFPSCENTSISSDSKQKIDQFYSPYVKDSQFIAFSNLNSVPEQNRTDEQIQATTFRLSKGYSSLEEAFNDKYDVVFDRKEQKYHIDVQFNQTLSEQRSKIASESSSKPLSKNILLIFIDAVSRQSMHLKLPKTIEWFQKRSRMHSYVPENRQSEEDKKNSQSFEFYKYNSLKPYTYDNLQNLIYGSMIRNVEVTEEEKLISILEDIKQKGYVTGHSSDQCQTLSLSFDYETAGLINSSRYDHETQSYACDPNFQDPESKFGLFQGPYSITRRCLYGKTMAEYPTEYAKSFFRKYKDNQKFMHLEFSYGHEGTGEVINYLDDPLSNFLEEMSDEGLLKDTTVILFSDHGLHMQGIFYLLQLRNVFIEINLPGLFINVPPELNEKYGDQIALNQQNLVSIKNLHHFIKQLIEGEKYENHQLSLTNPLQFQKQCHDIGVFESDDCSCK</sequence>
<dbReference type="KEGG" id="tet:TTHERM_00550849"/>
<dbReference type="GO" id="GO:0005615">
    <property type="term" value="C:extracellular space"/>
    <property type="evidence" value="ECO:0007669"/>
    <property type="project" value="TreeGrafter"/>
</dbReference>
<feature type="transmembrane region" description="Helical" evidence="1">
    <location>
        <begin position="173"/>
        <end position="198"/>
    </location>
</feature>
<feature type="transmembrane region" description="Helical" evidence="1">
    <location>
        <begin position="83"/>
        <end position="102"/>
    </location>
</feature>
<dbReference type="InterPro" id="IPR004245">
    <property type="entry name" value="DUF229"/>
</dbReference>
<dbReference type="PANTHER" id="PTHR10974">
    <property type="entry name" value="FI08016P-RELATED"/>
    <property type="match status" value="1"/>
</dbReference>
<evidence type="ECO:0000313" key="2">
    <source>
        <dbReference type="EMBL" id="EDK31982.1"/>
    </source>
</evidence>
<dbReference type="InterPro" id="IPR017850">
    <property type="entry name" value="Alkaline_phosphatase_core_sf"/>
</dbReference>
<keyword evidence="1" id="KW-0472">Membrane</keyword>
<proteinExistence type="predicted"/>
<protein>
    <submittedName>
        <fullName evidence="2">Type I phosphodiesterase/nucleotide pyrophosphatase</fullName>
    </submittedName>
</protein>
<dbReference type="Pfam" id="PF02995">
    <property type="entry name" value="DUF229"/>
    <property type="match status" value="1"/>
</dbReference>
<dbReference type="OrthoDB" id="413313at2759"/>
<dbReference type="InParanoid" id="A4VEM8"/>
<evidence type="ECO:0000313" key="3">
    <source>
        <dbReference type="Proteomes" id="UP000009168"/>
    </source>
</evidence>
<keyword evidence="3" id="KW-1185">Reference proteome</keyword>
<dbReference type="Gene3D" id="3.40.720.10">
    <property type="entry name" value="Alkaline Phosphatase, subunit A"/>
    <property type="match status" value="1"/>
</dbReference>
<dbReference type="eggNOG" id="ENOG502QRYZ">
    <property type="taxonomic scope" value="Eukaryota"/>
</dbReference>
<dbReference type="OMA" id="RNTWITN"/>
<dbReference type="EMBL" id="GG662828">
    <property type="protein sequence ID" value="EDK31982.1"/>
    <property type="molecule type" value="Genomic_DNA"/>
</dbReference>
<accession>A4VEM8</accession>
<dbReference type="RefSeq" id="XP_001471155.1">
    <property type="nucleotide sequence ID" value="XM_001471105.2"/>
</dbReference>
<keyword evidence="1" id="KW-1133">Transmembrane helix</keyword>
<dbReference type="Proteomes" id="UP000009168">
    <property type="component" value="Unassembled WGS sequence"/>
</dbReference>